<feature type="coiled-coil region" evidence="1">
    <location>
        <begin position="20"/>
        <end position="47"/>
    </location>
</feature>
<evidence type="ECO:0000313" key="3">
    <source>
        <dbReference type="Proteomes" id="UP000214688"/>
    </source>
</evidence>
<gene>
    <name evidence="2" type="ORF">CIG75_02115</name>
</gene>
<dbReference type="RefSeq" id="WP_094235145.1">
    <property type="nucleotide sequence ID" value="NZ_CP022657.1"/>
</dbReference>
<dbReference type="OrthoDB" id="2667186at2"/>
<evidence type="ECO:0000256" key="1">
    <source>
        <dbReference type="SAM" id="Coils"/>
    </source>
</evidence>
<dbReference type="EMBL" id="CP022657">
    <property type="protein sequence ID" value="ASS73885.1"/>
    <property type="molecule type" value="Genomic_DNA"/>
</dbReference>
<keyword evidence="1" id="KW-0175">Coiled coil</keyword>
<keyword evidence="3" id="KW-1185">Reference proteome</keyword>
<proteinExistence type="predicted"/>
<accession>A0A223CXE3</accession>
<name>A0A223CXE3_9BACL</name>
<organism evidence="2 3">
    <name type="scientific">Tumebacillus algifaecis</name>
    <dbReference type="NCBI Taxonomy" id="1214604"/>
    <lineage>
        <taxon>Bacteria</taxon>
        <taxon>Bacillati</taxon>
        <taxon>Bacillota</taxon>
        <taxon>Bacilli</taxon>
        <taxon>Bacillales</taxon>
        <taxon>Alicyclobacillaceae</taxon>
        <taxon>Tumebacillus</taxon>
    </lineage>
</organism>
<protein>
    <submittedName>
        <fullName evidence="2">Uncharacterized protein</fullName>
    </submittedName>
</protein>
<dbReference type="AlphaFoldDB" id="A0A223CXE3"/>
<evidence type="ECO:0000313" key="2">
    <source>
        <dbReference type="EMBL" id="ASS73885.1"/>
    </source>
</evidence>
<dbReference type="KEGG" id="tab:CIG75_02115"/>
<dbReference type="Proteomes" id="UP000214688">
    <property type="component" value="Chromosome"/>
</dbReference>
<sequence>MTYIPKTDWQNHEVLTAQDMNRIESAIESTQTKVETLKQDISDRESKTNETLLALQLCFINLAIAVESIQKSKLNIGAPNIFVESFFNTDDIVPLNDALKFDALNQKMYLM</sequence>
<reference evidence="2 3" key="1">
    <citation type="journal article" date="2015" name="Int. J. Syst. Evol. Microbiol.">
        <title>Tumebacillus algifaecis sp. nov., isolated from decomposing algal scum.</title>
        <authorList>
            <person name="Wu Y.F."/>
            <person name="Zhang B."/>
            <person name="Xing P."/>
            <person name="Wu Q.L."/>
            <person name="Liu S.J."/>
        </authorList>
    </citation>
    <scope>NUCLEOTIDE SEQUENCE [LARGE SCALE GENOMIC DNA]</scope>
    <source>
        <strain evidence="2 3">THMBR28</strain>
    </source>
</reference>